<reference evidence="1 2" key="1">
    <citation type="submission" date="2022-05" db="EMBL/GenBank/DDBJ databases">
        <title>Genome Sequencing of Bee-Associated Microbes.</title>
        <authorList>
            <person name="Dunlap C."/>
        </authorList>
    </citation>
    <scope>NUCLEOTIDE SEQUENCE [LARGE SCALE GENOMIC DNA]</scope>
    <source>
        <strain evidence="1 2">NRRL B-14421</strain>
    </source>
</reference>
<name>A0ABT4G798_9BACL</name>
<dbReference type="Proteomes" id="UP001527099">
    <property type="component" value="Unassembled WGS sequence"/>
</dbReference>
<evidence type="ECO:0000313" key="1">
    <source>
        <dbReference type="EMBL" id="MCY9692055.1"/>
    </source>
</evidence>
<dbReference type="EMBL" id="JAMDMX010000008">
    <property type="protein sequence ID" value="MCY9692055.1"/>
    <property type="molecule type" value="Genomic_DNA"/>
</dbReference>
<keyword evidence="2" id="KW-1185">Reference proteome</keyword>
<gene>
    <name evidence="1" type="ORF">M5X19_03825</name>
</gene>
<dbReference type="RefSeq" id="WP_268613677.1">
    <property type="nucleotide sequence ID" value="NZ_JAMDMX010000008.1"/>
</dbReference>
<organism evidence="1 2">
    <name type="scientific">Paenibacillus alginolyticus</name>
    <dbReference type="NCBI Taxonomy" id="59839"/>
    <lineage>
        <taxon>Bacteria</taxon>
        <taxon>Bacillati</taxon>
        <taxon>Bacillota</taxon>
        <taxon>Bacilli</taxon>
        <taxon>Bacillales</taxon>
        <taxon>Paenibacillaceae</taxon>
        <taxon>Paenibacillus</taxon>
    </lineage>
</organism>
<evidence type="ECO:0008006" key="3">
    <source>
        <dbReference type="Google" id="ProtNLM"/>
    </source>
</evidence>
<sequence>MSSIRIDTNLVKSLTDGLEPTRVKLTNTVSSFSNLRQRIDGNIITRRSINYRMNESIHALSKLDTHLRDMAICINQSGVQYALAENRILSVFRETVGSPKNDSSGYLVGTLLSWGIQQAKATQIDLLEWKDAIKLTQELYEKTNELNDKFLRGMYSWLKHGYRFEVHGDFVRIFGSRNVTGYLGEAYREWRIGDLLTGTRYHIDNQVLAKYFKPSAAIFEELKDTYNVLDPKAWKNSLKGGGVLSAVMTVGGSVFDYGWGENKQTGLASTEFASDLFVESAIAVTTTAVSTAAGIWAAGAVGAATGSVIPGLGTAVGFVAAAGIFALSKTEAGKTATKWTKEKVNDAIEGGIDIAGQAYQGAKGLAQEAYQRAGELRDEAVNSIKDISYDAKKVVDDAARLVANAADAAQDAIGGAVNKFIDGFKSPFSWR</sequence>
<proteinExistence type="predicted"/>
<evidence type="ECO:0000313" key="2">
    <source>
        <dbReference type="Proteomes" id="UP001527099"/>
    </source>
</evidence>
<comment type="caution">
    <text evidence="1">The sequence shown here is derived from an EMBL/GenBank/DDBJ whole genome shotgun (WGS) entry which is preliminary data.</text>
</comment>
<accession>A0ABT4G798</accession>
<protein>
    <recommendedName>
        <fullName evidence="3">LXG domain-containing protein</fullName>
    </recommendedName>
</protein>